<name>F4MQK1_MYCML</name>
<dbReference type="AlphaFoldDB" id="F4MQK1"/>
<accession>F4MQK1</accession>
<feature type="transmembrane region" description="Helical" evidence="1">
    <location>
        <begin position="101"/>
        <end position="119"/>
    </location>
</feature>
<reference evidence="3" key="1">
    <citation type="journal article" date="2011" name="BMC Genomics">
        <title>Mycoplasma mycoides, from "mycoides Small Colony" to "capri". A microevolutionary perspective.</title>
        <authorList>
            <person name="Thiaucourt F."/>
            <person name="Manso-Silvan L."/>
            <person name="Salah W."/>
            <person name="Barbe V."/>
            <person name="Berger A."/>
            <person name="Jacob D."/>
            <person name="Breton M."/>
            <person name="Dupuy V."/>
            <person name="Lomenech A.M."/>
            <person name="Blanchard A."/>
            <person name="Sirand-Pugnet P."/>
        </authorList>
    </citation>
    <scope>NUCLEOTIDE SEQUENCE [LARGE SCALE GENOMIC DNA]</scope>
    <source>
        <strain evidence="3">95010</strain>
    </source>
</reference>
<dbReference type="HOGENOM" id="CLU_1813684_0_0_14"/>
<keyword evidence="1" id="KW-0812">Transmembrane</keyword>
<protein>
    <submittedName>
        <fullName evidence="2">Uncharacterized protein</fullName>
    </submittedName>
</protein>
<keyword evidence="1" id="KW-0472">Membrane</keyword>
<reference evidence="3" key="2">
    <citation type="journal article" date="2011" name="BMC Genomics">
        <title>Mycoplasma mycoides, from mycoides Small Colony to capri. A microevolutionary perspective.</title>
        <authorList>
            <person name="Thiaucourt F."/>
            <person name="Manso-Silvan L."/>
            <person name="Salah W."/>
            <person name="Barbe V."/>
            <person name="Berger A."/>
            <person name="Jacob D."/>
            <person name="Breton M."/>
            <person name="Dupuy V."/>
            <person name="Lomenech A.M."/>
            <person name="Blanchard A."/>
            <person name="Sirand-Pugnet P."/>
        </authorList>
    </citation>
    <scope>NUCLEOTIDE SEQUENCE [LARGE SCALE GENOMIC DNA]</scope>
    <source>
        <strain evidence="3">95010</strain>
    </source>
</reference>
<evidence type="ECO:0000313" key="3">
    <source>
        <dbReference type="Proteomes" id="UP000010103"/>
    </source>
</evidence>
<keyword evidence="1" id="KW-1133">Transmembrane helix</keyword>
<evidence type="ECO:0000256" key="1">
    <source>
        <dbReference type="SAM" id="Phobius"/>
    </source>
</evidence>
<evidence type="ECO:0000313" key="2">
    <source>
        <dbReference type="EMBL" id="CBW54384.1"/>
    </source>
</evidence>
<proteinExistence type="predicted"/>
<feature type="transmembrane region" description="Helical" evidence="1">
    <location>
        <begin position="73"/>
        <end position="94"/>
    </location>
</feature>
<dbReference type="Proteomes" id="UP000010103">
    <property type="component" value="Chromosome"/>
</dbReference>
<dbReference type="KEGG" id="mml:MLC_6560"/>
<gene>
    <name evidence="2" type="ORF">MLC_6560</name>
</gene>
<dbReference type="EMBL" id="FQ377874">
    <property type="protein sequence ID" value="CBW54384.1"/>
    <property type="molecule type" value="Genomic_DNA"/>
</dbReference>
<organism evidence="2 3">
    <name type="scientific">Mycoplasma mycoides subsp. capri LC str. 95010</name>
    <dbReference type="NCBI Taxonomy" id="862259"/>
    <lineage>
        <taxon>Bacteria</taxon>
        <taxon>Bacillati</taxon>
        <taxon>Mycoplasmatota</taxon>
        <taxon>Mollicutes</taxon>
        <taxon>Mycoplasmataceae</taxon>
        <taxon>Mycoplasma</taxon>
    </lineage>
</organism>
<sequence length="142" mass="16028">MIKIICIYKSYFFTFVNINPDIPAPINENTRPEYARPFSFLDKSDLKISSNLGELYLDKATETKISAISKTTYPIAAIPKFFLFGIIFSLFLYTNQERKAIAAKVIINPITLTGIISLLKPNTSWSELDGAFAKIIIFYASL</sequence>